<accession>A0A401SX69</accession>
<dbReference type="OrthoDB" id="195843at2759"/>
<dbReference type="GO" id="GO:0019902">
    <property type="term" value="F:phosphatase binding"/>
    <property type="evidence" value="ECO:0007669"/>
    <property type="project" value="TreeGrafter"/>
</dbReference>
<gene>
    <name evidence="2" type="ORF">chiPu_0013413</name>
</gene>
<comment type="caution">
    <text evidence="2">The sequence shown here is derived from an EMBL/GenBank/DDBJ whole genome shotgun (WGS) entry which is preliminary data.</text>
</comment>
<reference evidence="2 3" key="1">
    <citation type="journal article" date="2018" name="Nat. Ecol. Evol.">
        <title>Shark genomes provide insights into elasmobranch evolution and the origin of vertebrates.</title>
        <authorList>
            <person name="Hara Y"/>
            <person name="Yamaguchi K"/>
            <person name="Onimaru K"/>
            <person name="Kadota M"/>
            <person name="Koyanagi M"/>
            <person name="Keeley SD"/>
            <person name="Tatsumi K"/>
            <person name="Tanaka K"/>
            <person name="Motone F"/>
            <person name="Kageyama Y"/>
            <person name="Nozu R"/>
            <person name="Adachi N"/>
            <person name="Nishimura O"/>
            <person name="Nakagawa R"/>
            <person name="Tanegashima C"/>
            <person name="Kiyatake I"/>
            <person name="Matsumoto R"/>
            <person name="Murakumo K"/>
            <person name="Nishida K"/>
            <person name="Terakita A"/>
            <person name="Kuratani S"/>
            <person name="Sato K"/>
            <person name="Hyodo S Kuraku.S."/>
        </authorList>
    </citation>
    <scope>NUCLEOTIDE SEQUENCE [LARGE SCALE GENOMIC DNA]</scope>
</reference>
<dbReference type="OMA" id="RCENNEE"/>
<feature type="region of interest" description="Disordered" evidence="1">
    <location>
        <begin position="1104"/>
        <end position="1123"/>
    </location>
</feature>
<proteinExistence type="predicted"/>
<dbReference type="PANTHER" id="PTHR22028">
    <property type="entry name" value="SFI1 SPINDLE BODY DOMAIN-CONTAINING PROTEIN-RELATED"/>
    <property type="match status" value="1"/>
</dbReference>
<dbReference type="STRING" id="137246.A0A401SX69"/>
<evidence type="ECO:0000256" key="1">
    <source>
        <dbReference type="SAM" id="MobiDB-lite"/>
    </source>
</evidence>
<dbReference type="InterPro" id="IPR052270">
    <property type="entry name" value="CACF_protein"/>
</dbReference>
<protein>
    <recommendedName>
        <fullName evidence="4">Sfi1 spindle body domain-containing protein</fullName>
    </recommendedName>
</protein>
<evidence type="ECO:0000313" key="3">
    <source>
        <dbReference type="Proteomes" id="UP000287033"/>
    </source>
</evidence>
<keyword evidence="3" id="KW-1185">Reference proteome</keyword>
<evidence type="ECO:0000313" key="2">
    <source>
        <dbReference type="EMBL" id="GCC34936.1"/>
    </source>
</evidence>
<dbReference type="Proteomes" id="UP000287033">
    <property type="component" value="Unassembled WGS sequence"/>
</dbReference>
<name>A0A401SX69_CHIPU</name>
<organism evidence="2 3">
    <name type="scientific">Chiloscyllium punctatum</name>
    <name type="common">Brownbanded bambooshark</name>
    <name type="synonym">Hemiscyllium punctatum</name>
    <dbReference type="NCBI Taxonomy" id="137246"/>
    <lineage>
        <taxon>Eukaryota</taxon>
        <taxon>Metazoa</taxon>
        <taxon>Chordata</taxon>
        <taxon>Craniata</taxon>
        <taxon>Vertebrata</taxon>
        <taxon>Chondrichthyes</taxon>
        <taxon>Elasmobranchii</taxon>
        <taxon>Galeomorphii</taxon>
        <taxon>Galeoidea</taxon>
        <taxon>Orectolobiformes</taxon>
        <taxon>Hemiscylliidae</taxon>
        <taxon>Chiloscyllium</taxon>
    </lineage>
</organism>
<feature type="compositionally biased region" description="Polar residues" evidence="1">
    <location>
        <begin position="1104"/>
        <end position="1119"/>
    </location>
</feature>
<sequence length="1350" mass="161903">MVTGWRVARWDGGNGGLSNGLSSPRDLVRPNRFLSMEQKTNKITSSSAKIPVRKDLGAKNDHSVKKDHQRDMLVDSTMKSQLPKSISQGHSIKRGGINVYRVKKSLIRDRVNYTWNRGGRLKELRLRHLARKFLHLWIWKTFGRILPSQARSHYCHATLRKTFHEWKEQWWSVRVEWKLMVRADCHYRYHMYNQTWRAWHTYILQQQMKKTKLAKAISHADTQMFRKFWINWTLYVKIRKTKRMMQFEADEFRVKATLQAAWFIWTKQLERKERNRRMDGLAMQHWAKTLQHRAWLQWNALLHLSQQERETDGRAQQIYQRRCLQRCLLAWLVYVQVCRDKRCQYRLARQTYERSVVQQYFLSWHAAWCLQRSIRAQDDHLRELGRRNILRRTFIRWSHYVSLAAEKTNLCRLADDHYHHHLLQSSVTALRFNVRSVRQKQMLNNLAHQQFHVWMLRRCWNQWKLRLDQQEELELRALTGQAQNHFREVLLRKSFHCWIKGIQEEKWYQVQDKKAHAHYCQNLLPLYLKRWKVFASEKKRLNQMKETAWEFHREMLLKLAFHTWWEKLDRQRENRTAERLAVIHYTRCVLLRFWWNWREKTVILLEEREKEAIAEDHFKHQLLRKSLHFWKKTVAEQIAGRDHEVRAVRHWWRCRLRRTWRAWRLYVQKKHEKWKKHVCADVHFQKKLLSKALREWKVFHCNNQQILCKVDEKEKKQRRDLLRFSFYTWRENARTLADEARKAARADQHYHHVLLAKAVEYWRDAIALQMYQRQQEAELVLEARQRIDFLQLQHAFSHWKQISRSSVILRDKMKAAAQHYGQKIMMKCMLSWKQHHAYYLRAVLLQRRGDWFQALRLYRCYFTNWKVKLLLKHQETKKTAVALWHWSLSLQGKVFDAWLMYIEEQRRKKLRIAKAVQTYRSHLLRLGVAAILQYTSDMVQFRSQVAAEHQMKTAYSLHQVVYRCAMTWKQKALCKRERSKHKSCAVTRKKSVAFRLPVSEVCKENSVSMKTGILKSEPKERFSKVAANPIRYDGLPTTLPDSDVDFTNLPPACSIRLQPRKPGFLFESLQKKDLLHRSNNSGSTLDSTMSAMTDLSVARMETSVQSKPIDTRGHTSLSVHSEKNGAASQSLRFAEETGNLQMMLSQGFFPFAHFVPSRAAKDSQEQPVHKELLLPPSAFLLPGKENVNINMEQDRHSHIADAEHIHKDEKGLSWQSPTNPQLLSQDEFRIRPGCLSVFSQDTDSDNDSDGCNQQCRLEAELHEIHQEMQRFNDNKQNLRSWRKQASVLRNWLQVNAVHKGEDVLEIRQELKQLETDIEKLSKKLRKDEPYIQGHVARVQEIRQILTEKDQ</sequence>
<dbReference type="EMBL" id="BEZZ01000647">
    <property type="protein sequence ID" value="GCC34936.1"/>
    <property type="molecule type" value="Genomic_DNA"/>
</dbReference>
<evidence type="ECO:0008006" key="4">
    <source>
        <dbReference type="Google" id="ProtNLM"/>
    </source>
</evidence>
<dbReference type="PANTHER" id="PTHR22028:SF4">
    <property type="entry name" value="PROTEIN SFI1 HOMOLOG"/>
    <property type="match status" value="1"/>
</dbReference>